<accession>A0ABM7XRN2</accession>
<sequence>MASFAHFMFFFYVKNYKISINRNIDKLDSFYLYFYVSFVAKVVVDIIMKALYIIFNDMTS</sequence>
<evidence type="ECO:0000313" key="3">
    <source>
        <dbReference type="Proteomes" id="UP000831692"/>
    </source>
</evidence>
<keyword evidence="1" id="KW-0812">Transmembrane</keyword>
<dbReference type="EMBL" id="AP025635">
    <property type="protein sequence ID" value="BDG67737.1"/>
    <property type="molecule type" value="Genomic_DNA"/>
</dbReference>
<organism evidence="2 3">
    <name type="scientific">Enterococcus innesii</name>
    <dbReference type="NCBI Taxonomy" id="2839759"/>
    <lineage>
        <taxon>Bacteria</taxon>
        <taxon>Bacillati</taxon>
        <taxon>Bacillota</taxon>
        <taxon>Bacilli</taxon>
        <taxon>Lactobacillales</taxon>
        <taxon>Enterococcaceae</taxon>
        <taxon>Enterococcus</taxon>
    </lineage>
</organism>
<proteinExistence type="predicted"/>
<keyword evidence="1" id="KW-0472">Membrane</keyword>
<reference evidence="2 3" key="1">
    <citation type="submission" date="2022-03" db="EMBL/GenBank/DDBJ databases">
        <title>Complete genome sequence of Enterococcus innesii DB-1.</title>
        <authorList>
            <person name="Fukuda D."/>
            <person name="Nolasco-Hipolito C."/>
        </authorList>
    </citation>
    <scope>NUCLEOTIDE SEQUENCE [LARGE SCALE GENOMIC DNA]</scope>
    <source>
        <strain evidence="2 3">DB-1</strain>
    </source>
</reference>
<protein>
    <submittedName>
        <fullName evidence="2">Uncharacterized protein</fullName>
    </submittedName>
</protein>
<gene>
    <name evidence="2" type="ORF">ENLAB_13010</name>
</gene>
<dbReference type="Proteomes" id="UP000831692">
    <property type="component" value="Chromosome"/>
</dbReference>
<evidence type="ECO:0000256" key="1">
    <source>
        <dbReference type="SAM" id="Phobius"/>
    </source>
</evidence>
<keyword evidence="3" id="KW-1185">Reference proteome</keyword>
<evidence type="ECO:0000313" key="2">
    <source>
        <dbReference type="EMBL" id="BDG67737.1"/>
    </source>
</evidence>
<keyword evidence="1" id="KW-1133">Transmembrane helix</keyword>
<name>A0ABM7XRN2_9ENTE</name>
<feature type="transmembrane region" description="Helical" evidence="1">
    <location>
        <begin position="32"/>
        <end position="55"/>
    </location>
</feature>